<evidence type="ECO:0000259" key="1">
    <source>
        <dbReference type="Pfam" id="PF13392"/>
    </source>
</evidence>
<dbReference type="Gene3D" id="3.90.75.20">
    <property type="match status" value="1"/>
</dbReference>
<accession>A0A6M4MJC8</accession>
<dbReference type="SUPFAM" id="SSF54060">
    <property type="entry name" value="His-Me finger endonucleases"/>
    <property type="match status" value="1"/>
</dbReference>
<dbReference type="Pfam" id="PF13392">
    <property type="entry name" value="HNH_3"/>
    <property type="match status" value="1"/>
</dbReference>
<reference evidence="3" key="1">
    <citation type="submission" date="2014-12" db="EMBL/GenBank/DDBJ databases">
        <title>Complete genome sequence of a multi-drug resistant Klebsiella pneumoniae.</title>
        <authorList>
            <person name="Hua X."/>
            <person name="Chen Q."/>
            <person name="Li X."/>
            <person name="Feng Y."/>
            <person name="Ruan Z."/>
            <person name="Yu Y."/>
        </authorList>
    </citation>
    <scope>NUCLEOTIDE SEQUENCE [LARGE SCALE GENOMIC DNA]</scope>
    <source>
        <strain evidence="3">5.12</strain>
    </source>
</reference>
<dbReference type="KEGG" id="apel:CA267_001985"/>
<keyword evidence="3" id="KW-1185">Reference proteome</keyword>
<keyword evidence="2" id="KW-0255">Endonuclease</keyword>
<sequence length="180" mass="20420">MSVKELTPLFNSKFDLSESVNQVKAFLKNHGITSGRTGHFKKGQESWNKGMKGLQIGGEETRFKKGSTPPNRKPIGSERICKKDGYIYIKVAERNPHTGHPTRYRLKQRYLWEQHHGPIPKGMTVAFRDNDKTNCDIENLMLISRAQLAMINRFGLANSPAEMKDTTILFADLTMKLKAA</sequence>
<feature type="domain" description="HNH nuclease" evidence="1">
    <location>
        <begin position="105"/>
        <end position="149"/>
    </location>
</feature>
<evidence type="ECO:0000313" key="3">
    <source>
        <dbReference type="Proteomes" id="UP000219285"/>
    </source>
</evidence>
<proteinExistence type="predicted"/>
<dbReference type="GO" id="GO:0004519">
    <property type="term" value="F:endonuclease activity"/>
    <property type="evidence" value="ECO:0007669"/>
    <property type="project" value="UniProtKB-KW"/>
</dbReference>
<dbReference type="InterPro" id="IPR003615">
    <property type="entry name" value="HNH_nuc"/>
</dbReference>
<organism evidence="2 3">
    <name type="scientific">Alteromonas pelagimontana</name>
    <dbReference type="NCBI Taxonomy" id="1858656"/>
    <lineage>
        <taxon>Bacteria</taxon>
        <taxon>Pseudomonadati</taxon>
        <taxon>Pseudomonadota</taxon>
        <taxon>Gammaproteobacteria</taxon>
        <taxon>Alteromonadales</taxon>
        <taxon>Alteromonadaceae</taxon>
        <taxon>Alteromonas/Salinimonas group</taxon>
        <taxon>Alteromonas</taxon>
    </lineage>
</organism>
<keyword evidence="2" id="KW-0378">Hydrolase</keyword>
<keyword evidence="2" id="KW-0540">Nuclease</keyword>
<reference evidence="2 3" key="2">
    <citation type="submission" date="2020-04" db="EMBL/GenBank/DDBJ databases">
        <title>Complete genome sequence of Alteromonas pelagimontana 5.12T.</title>
        <authorList>
            <person name="Sinha R.K."/>
            <person name="Krishnan K.P."/>
            <person name="Kurian J.P."/>
        </authorList>
    </citation>
    <scope>NUCLEOTIDE SEQUENCE [LARGE SCALE GENOMIC DNA]</scope>
    <source>
        <strain evidence="2 3">5.12</strain>
    </source>
</reference>
<dbReference type="InterPro" id="IPR044925">
    <property type="entry name" value="His-Me_finger_sf"/>
</dbReference>
<gene>
    <name evidence="2" type="ORF">CA267_001985</name>
</gene>
<dbReference type="OrthoDB" id="6638408at2"/>
<dbReference type="Proteomes" id="UP000219285">
    <property type="component" value="Chromosome"/>
</dbReference>
<evidence type="ECO:0000313" key="2">
    <source>
        <dbReference type="EMBL" id="QJR82700.1"/>
    </source>
</evidence>
<dbReference type="EMBL" id="CP052766">
    <property type="protein sequence ID" value="QJR82700.1"/>
    <property type="molecule type" value="Genomic_DNA"/>
</dbReference>
<dbReference type="AlphaFoldDB" id="A0A6M4MJC8"/>
<protein>
    <submittedName>
        <fullName evidence="2">HNH endonuclease</fullName>
    </submittedName>
</protein>
<name>A0A6M4MJC8_9ALTE</name>